<dbReference type="GO" id="GO:0003677">
    <property type="term" value="F:DNA binding"/>
    <property type="evidence" value="ECO:0007669"/>
    <property type="project" value="InterPro"/>
</dbReference>
<organism evidence="5 6">
    <name type="scientific">Yimella lutea</name>
    <dbReference type="NCBI Taxonomy" id="587872"/>
    <lineage>
        <taxon>Bacteria</taxon>
        <taxon>Bacillati</taxon>
        <taxon>Actinomycetota</taxon>
        <taxon>Actinomycetes</taxon>
        <taxon>Micrococcales</taxon>
        <taxon>Dermacoccaceae</taxon>
        <taxon>Yimella</taxon>
    </lineage>
</organism>
<evidence type="ECO:0000313" key="5">
    <source>
        <dbReference type="EMBL" id="TQJ12905.1"/>
    </source>
</evidence>
<comment type="caution">
    <text evidence="5">The sequence shown here is derived from an EMBL/GenBank/DDBJ whole genome shotgun (WGS) entry which is preliminary data.</text>
</comment>
<reference evidence="5 6" key="1">
    <citation type="submission" date="2019-06" db="EMBL/GenBank/DDBJ databases">
        <title>Sequencing the genomes of 1000 actinobacteria strains.</title>
        <authorList>
            <person name="Klenk H.-P."/>
        </authorList>
    </citation>
    <scope>NUCLEOTIDE SEQUENCE [LARGE SCALE GENOMIC DNA]</scope>
    <source>
        <strain evidence="5 6">DSM 19828</strain>
    </source>
</reference>
<dbReference type="Proteomes" id="UP000320806">
    <property type="component" value="Unassembled WGS sequence"/>
</dbReference>
<protein>
    <submittedName>
        <fullName evidence="5">DNA polymerase-3 subunit epsilon</fullName>
    </submittedName>
</protein>
<name>A0A542EC68_9MICO</name>
<dbReference type="InterPro" id="IPR012337">
    <property type="entry name" value="RNaseH-like_sf"/>
</dbReference>
<dbReference type="Gene3D" id="3.30.420.10">
    <property type="entry name" value="Ribonuclease H-like superfamily/Ribonuclease H"/>
    <property type="match status" value="1"/>
</dbReference>
<dbReference type="GO" id="GO:0005829">
    <property type="term" value="C:cytosol"/>
    <property type="evidence" value="ECO:0007669"/>
    <property type="project" value="TreeGrafter"/>
</dbReference>
<dbReference type="RefSeq" id="WP_141927193.1">
    <property type="nucleotide sequence ID" value="NZ_BAABCI010000004.1"/>
</dbReference>
<dbReference type="InterPro" id="IPR006054">
    <property type="entry name" value="DnaQ"/>
</dbReference>
<dbReference type="Pfam" id="PF00929">
    <property type="entry name" value="RNase_T"/>
    <property type="match status" value="1"/>
</dbReference>
<evidence type="ECO:0000313" key="6">
    <source>
        <dbReference type="Proteomes" id="UP000320806"/>
    </source>
</evidence>
<dbReference type="GO" id="GO:0003887">
    <property type="term" value="F:DNA-directed DNA polymerase activity"/>
    <property type="evidence" value="ECO:0007669"/>
    <property type="project" value="InterPro"/>
</dbReference>
<proteinExistence type="predicted"/>
<dbReference type="SUPFAM" id="SSF53098">
    <property type="entry name" value="Ribonuclease H-like"/>
    <property type="match status" value="1"/>
</dbReference>
<sequence length="237" mass="26918">MTSTTPPEPLPVEVSRRFPHNYAVLDVETTGLDPRHHRVLQVAVTQLDASGSIERRWSTLVDPGVDPGPVDLHGITAERLAGAPTFAQIAPTVADLVRDRVVVAHNARFDWAFLAAEAKRVGSTLPTRERLCTIELTRALKTPAATFSLESLCTYWDVPQARPHDAEDDVRVLVEVLRHALTDAHTQRIALPIRDPYARIPLRRKLRRRYRRLRWKLRRRWNNIRAHAHGVPHNPQA</sequence>
<dbReference type="GO" id="GO:0008408">
    <property type="term" value="F:3'-5' exonuclease activity"/>
    <property type="evidence" value="ECO:0007669"/>
    <property type="project" value="TreeGrafter"/>
</dbReference>
<keyword evidence="1" id="KW-0540">Nuclease</keyword>
<evidence type="ECO:0000256" key="2">
    <source>
        <dbReference type="ARBA" id="ARBA00022801"/>
    </source>
</evidence>
<dbReference type="FunFam" id="3.30.420.10:FF:000045">
    <property type="entry name" value="3'-5' exonuclease DinG"/>
    <property type="match status" value="1"/>
</dbReference>
<dbReference type="PANTHER" id="PTHR30231:SF4">
    <property type="entry name" value="PROTEIN NEN2"/>
    <property type="match status" value="1"/>
</dbReference>
<dbReference type="SMART" id="SM00479">
    <property type="entry name" value="EXOIII"/>
    <property type="match status" value="1"/>
</dbReference>
<evidence type="ECO:0000256" key="1">
    <source>
        <dbReference type="ARBA" id="ARBA00022722"/>
    </source>
</evidence>
<evidence type="ECO:0000256" key="3">
    <source>
        <dbReference type="ARBA" id="ARBA00022839"/>
    </source>
</evidence>
<keyword evidence="3" id="KW-0269">Exonuclease</keyword>
<keyword evidence="6" id="KW-1185">Reference proteome</keyword>
<dbReference type="EMBL" id="VFMO01000001">
    <property type="protein sequence ID" value="TQJ12905.1"/>
    <property type="molecule type" value="Genomic_DNA"/>
</dbReference>
<dbReference type="OrthoDB" id="190275at2"/>
<dbReference type="AlphaFoldDB" id="A0A542EC68"/>
<dbReference type="InterPro" id="IPR013520">
    <property type="entry name" value="Ribonucl_H"/>
</dbReference>
<dbReference type="CDD" id="cd06127">
    <property type="entry name" value="DEDDh"/>
    <property type="match status" value="1"/>
</dbReference>
<evidence type="ECO:0000259" key="4">
    <source>
        <dbReference type="SMART" id="SM00479"/>
    </source>
</evidence>
<gene>
    <name evidence="5" type="ORF">FB459_0282</name>
</gene>
<feature type="domain" description="Exonuclease" evidence="4">
    <location>
        <begin position="21"/>
        <end position="186"/>
    </location>
</feature>
<accession>A0A542EC68</accession>
<dbReference type="InterPro" id="IPR036397">
    <property type="entry name" value="RNaseH_sf"/>
</dbReference>
<dbReference type="GO" id="GO:0006260">
    <property type="term" value="P:DNA replication"/>
    <property type="evidence" value="ECO:0007669"/>
    <property type="project" value="InterPro"/>
</dbReference>
<keyword evidence="2" id="KW-0378">Hydrolase</keyword>
<dbReference type="PANTHER" id="PTHR30231">
    <property type="entry name" value="DNA POLYMERASE III SUBUNIT EPSILON"/>
    <property type="match status" value="1"/>
</dbReference>
<dbReference type="NCBIfam" id="TIGR00573">
    <property type="entry name" value="dnaq"/>
    <property type="match status" value="1"/>
</dbReference>